<dbReference type="Pfam" id="PF02656">
    <property type="entry name" value="DUF202"/>
    <property type="match status" value="1"/>
</dbReference>
<feature type="region of interest" description="Disordered" evidence="6">
    <location>
        <begin position="259"/>
        <end position="280"/>
    </location>
</feature>
<dbReference type="AlphaFoldDB" id="C1ECJ1"/>
<dbReference type="GO" id="GO:0005774">
    <property type="term" value="C:vacuolar membrane"/>
    <property type="evidence" value="ECO:0007669"/>
    <property type="project" value="UniProtKB-SubCell"/>
</dbReference>
<evidence type="ECO:0000256" key="2">
    <source>
        <dbReference type="ARBA" id="ARBA00022554"/>
    </source>
</evidence>
<feature type="compositionally biased region" description="Polar residues" evidence="6">
    <location>
        <begin position="719"/>
        <end position="728"/>
    </location>
</feature>
<evidence type="ECO:0000313" key="9">
    <source>
        <dbReference type="EMBL" id="ACO65913.1"/>
    </source>
</evidence>
<feature type="region of interest" description="Disordered" evidence="6">
    <location>
        <begin position="709"/>
        <end position="730"/>
    </location>
</feature>
<dbReference type="InterPro" id="IPR042267">
    <property type="entry name" value="VTC_sf"/>
</dbReference>
<dbReference type="InterPro" id="IPR018966">
    <property type="entry name" value="VTC_domain"/>
</dbReference>
<name>C1ECJ1_MICCC</name>
<dbReference type="InParanoid" id="C1ECJ1"/>
<dbReference type="GeneID" id="8246198"/>
<evidence type="ECO:0000256" key="6">
    <source>
        <dbReference type="SAM" id="MobiDB-lite"/>
    </source>
</evidence>
<dbReference type="STRING" id="296587.C1ECJ1"/>
<proteinExistence type="predicted"/>
<dbReference type="EMBL" id="CP001329">
    <property type="protein sequence ID" value="ACO65913.1"/>
    <property type="molecule type" value="Genomic_DNA"/>
</dbReference>
<evidence type="ECO:0000313" key="10">
    <source>
        <dbReference type="Proteomes" id="UP000002009"/>
    </source>
</evidence>
<dbReference type="RefSeq" id="XP_002504655.1">
    <property type="nucleotide sequence ID" value="XM_002504609.1"/>
</dbReference>
<dbReference type="InterPro" id="IPR003807">
    <property type="entry name" value="DUF202"/>
</dbReference>
<feature type="region of interest" description="Disordered" evidence="6">
    <location>
        <begin position="674"/>
        <end position="696"/>
    </location>
</feature>
<keyword evidence="10" id="KW-1185">Reference proteome</keyword>
<dbReference type="PANTHER" id="PTHR46140">
    <property type="entry name" value="VACUOLAR TRANSPORTER CHAPERONE 1-RELATED"/>
    <property type="match status" value="1"/>
</dbReference>
<dbReference type="Gene3D" id="3.20.100.30">
    <property type="entry name" value="VTC, catalytic tunnel domain"/>
    <property type="match status" value="1"/>
</dbReference>
<evidence type="ECO:0000256" key="7">
    <source>
        <dbReference type="SAM" id="Phobius"/>
    </source>
</evidence>
<evidence type="ECO:0000256" key="1">
    <source>
        <dbReference type="ARBA" id="ARBA00004128"/>
    </source>
</evidence>
<evidence type="ECO:0000256" key="4">
    <source>
        <dbReference type="ARBA" id="ARBA00022989"/>
    </source>
</evidence>
<dbReference type="GO" id="GO:0006799">
    <property type="term" value="P:polyphosphate biosynthetic process"/>
    <property type="evidence" value="ECO:0007669"/>
    <property type="project" value="UniProtKB-ARBA"/>
</dbReference>
<dbReference type="OMA" id="NVNAYMR"/>
<feature type="transmembrane region" description="Helical" evidence="7">
    <location>
        <begin position="942"/>
        <end position="963"/>
    </location>
</feature>
<feature type="region of interest" description="Disordered" evidence="6">
    <location>
        <begin position="606"/>
        <end position="636"/>
    </location>
</feature>
<keyword evidence="4 7" id="KW-1133">Transmembrane helix</keyword>
<dbReference type="Pfam" id="PF09359">
    <property type="entry name" value="VTC"/>
    <property type="match status" value="1"/>
</dbReference>
<gene>
    <name evidence="9" type="ORF">MICPUN_61436</name>
</gene>
<keyword evidence="2" id="KW-0926">Vacuole</keyword>
<evidence type="ECO:0000259" key="8">
    <source>
        <dbReference type="PROSITE" id="PS51382"/>
    </source>
</evidence>
<dbReference type="eggNOG" id="KOG1161">
    <property type="taxonomic scope" value="Eukaryota"/>
</dbReference>
<feature type="compositionally biased region" description="Polar residues" evidence="6">
    <location>
        <begin position="143"/>
        <end position="156"/>
    </location>
</feature>
<evidence type="ECO:0000256" key="3">
    <source>
        <dbReference type="ARBA" id="ARBA00022692"/>
    </source>
</evidence>
<protein>
    <recommendedName>
        <fullName evidence="8">SPX domain-containing protein</fullName>
    </recommendedName>
</protein>
<accession>C1ECJ1</accession>
<feature type="transmembrane region" description="Helical" evidence="7">
    <location>
        <begin position="746"/>
        <end position="766"/>
    </location>
</feature>
<dbReference type="InterPro" id="IPR051572">
    <property type="entry name" value="VTC_Complex_Subunit"/>
</dbReference>
<dbReference type="Pfam" id="PF03105">
    <property type="entry name" value="SPX"/>
    <property type="match status" value="2"/>
</dbReference>
<feature type="region of interest" description="Disordered" evidence="6">
    <location>
        <begin position="770"/>
        <end position="791"/>
    </location>
</feature>
<dbReference type="PANTHER" id="PTHR46140:SF1">
    <property type="entry name" value="VACUOLAR TRANSPORTER CHAPERONE COMPLEX SUBUNIT 4-RELATED"/>
    <property type="match status" value="1"/>
</dbReference>
<sequence length="968" mass="105841">MKFGAYLEENMEPEWKEWYLRYKPLKIQLKEIVALNEELAMKSADSNFGPGIDGRVSFTPPKNLTTMSLSFVPTRPGSSGQKGERPVASEATFFEALDADMKKVGKFVESSLTKLKQRVEELDVDVAAAVRDGLPELAAHGASTDSWASGSQSSDMSGVLTDPEQGGGSAGNAEAVERVAHLRDALHEVQREFLRIEKFANLNTTACYKILKKHDKLIPATVCCRYYMERLHSKPWVNTDHSAVFVVQMSDLFEKLRPRRAQQASKAQGNGPKGGPGAQDFVRTTRKYWVSTEDVSTVKQAIAEHLPVFLMEREKAGKNIVDLGEEMVSSPGPGVASDSQMTSSVYLDNVNLGLYHTRLQKQPHSIAIRLRWYGLDPTGGVVFVERKTHRESWTGEESVKERFTLPHDLVVPFLTGQHTWEMEESRLIEADAKKQLNNSVPGSSPAKGMSKAELSGIKKLFTEVQNAVESKQLEPTLRTMYMRTAFQVPFDASVRCSLDTSLCMVAENPVNGPTCKTMNRWFRDPELPVHRTEVTKFPHAVLEIKLALDPGQDPPRWVDDLISSGCLTEVHKFSKFMHGCAVLFPDVAQEVPYWVDDVSLRQSLQNSASRETGAAVARNNSRRVKPQPPANGTLNGALNGALRPNDNLDGDLTHPLLVGASSDTVLDLMGDTRQNANVTDGDEIDRHGGGRSRGMIQRGLSAGSKFLRRKFGLGGDGSEQPSRPQQPRTVPMRIEPKTYFANERTFLSWLHTAVLIGTIGAGLVSVHMGRAGQPRQDDSTANMPDPNYTGSAPHERVLTIVHKHEYRVVFPRDGALDDTSPMVMRGGVDGEIGAVDSGGMSTAAIEEIVSRAVAGYFESANSHKALSATAGTPGMEHHALTSSAGASIADTGEYTSVGLTVALTMLSASVCLCVYATWTFIWRGQQISKRSTVPFHDPIGPVVMGSVLIASMVILIAITAANFGEITD</sequence>
<feature type="transmembrane region" description="Helical" evidence="7">
    <location>
        <begin position="897"/>
        <end position="922"/>
    </location>
</feature>
<dbReference type="CDD" id="cd14447">
    <property type="entry name" value="SPX"/>
    <property type="match status" value="1"/>
</dbReference>
<feature type="domain" description="SPX" evidence="8">
    <location>
        <begin position="1"/>
        <end position="228"/>
    </location>
</feature>
<comment type="subcellular location">
    <subcellularLocation>
        <location evidence="1">Vacuole membrane</location>
        <topology evidence="1">Multi-pass membrane protein</topology>
    </subcellularLocation>
</comment>
<dbReference type="OrthoDB" id="6493944at2759"/>
<keyword evidence="5 7" id="KW-0472">Membrane</keyword>
<dbReference type="PROSITE" id="PS51382">
    <property type="entry name" value="SPX"/>
    <property type="match status" value="1"/>
</dbReference>
<reference evidence="9 10" key="1">
    <citation type="journal article" date="2009" name="Science">
        <title>Green evolution and dynamic adaptations revealed by genomes of the marine picoeukaryotes Micromonas.</title>
        <authorList>
            <person name="Worden A.Z."/>
            <person name="Lee J.H."/>
            <person name="Mock T."/>
            <person name="Rouze P."/>
            <person name="Simmons M.P."/>
            <person name="Aerts A.L."/>
            <person name="Allen A.E."/>
            <person name="Cuvelier M.L."/>
            <person name="Derelle E."/>
            <person name="Everett M.V."/>
            <person name="Foulon E."/>
            <person name="Grimwood J."/>
            <person name="Gundlach H."/>
            <person name="Henrissat B."/>
            <person name="Napoli C."/>
            <person name="McDonald S.M."/>
            <person name="Parker M.S."/>
            <person name="Rombauts S."/>
            <person name="Salamov A."/>
            <person name="Von Dassow P."/>
            <person name="Badger J.H."/>
            <person name="Coutinho P.M."/>
            <person name="Demir E."/>
            <person name="Dubchak I."/>
            <person name="Gentemann C."/>
            <person name="Eikrem W."/>
            <person name="Gready J.E."/>
            <person name="John U."/>
            <person name="Lanier W."/>
            <person name="Lindquist E.A."/>
            <person name="Lucas S."/>
            <person name="Mayer K.F."/>
            <person name="Moreau H."/>
            <person name="Not F."/>
            <person name="Otillar R."/>
            <person name="Panaud O."/>
            <person name="Pangilinan J."/>
            <person name="Paulsen I."/>
            <person name="Piegu B."/>
            <person name="Poliakov A."/>
            <person name="Robbens S."/>
            <person name="Schmutz J."/>
            <person name="Toulza E."/>
            <person name="Wyss T."/>
            <person name="Zelensky A."/>
            <person name="Zhou K."/>
            <person name="Armbrust E.V."/>
            <person name="Bhattacharya D."/>
            <person name="Goodenough U.W."/>
            <person name="Van de Peer Y."/>
            <person name="Grigoriev I.V."/>
        </authorList>
    </citation>
    <scope>NUCLEOTIDE SEQUENCE [LARGE SCALE GENOMIC DNA]</scope>
    <source>
        <strain evidence="10">RCC299 / NOUM17</strain>
    </source>
</reference>
<dbReference type="Proteomes" id="UP000002009">
    <property type="component" value="Chromosome 9"/>
</dbReference>
<dbReference type="KEGG" id="mis:MICPUN_61436"/>
<evidence type="ECO:0000256" key="5">
    <source>
        <dbReference type="ARBA" id="ARBA00023136"/>
    </source>
</evidence>
<feature type="region of interest" description="Disordered" evidence="6">
    <location>
        <begin position="141"/>
        <end position="172"/>
    </location>
</feature>
<dbReference type="InterPro" id="IPR004331">
    <property type="entry name" value="SPX_dom"/>
</dbReference>
<organism evidence="9 10">
    <name type="scientific">Micromonas commoda (strain RCC299 / NOUM17 / CCMP2709)</name>
    <name type="common">Picoplanktonic green alga</name>
    <dbReference type="NCBI Taxonomy" id="296587"/>
    <lineage>
        <taxon>Eukaryota</taxon>
        <taxon>Viridiplantae</taxon>
        <taxon>Chlorophyta</taxon>
        <taxon>Mamiellophyceae</taxon>
        <taxon>Mamiellales</taxon>
        <taxon>Mamiellaceae</taxon>
        <taxon>Micromonas</taxon>
    </lineage>
</organism>
<dbReference type="CDD" id="cd07751">
    <property type="entry name" value="PolyPPase_VTC4_like"/>
    <property type="match status" value="1"/>
</dbReference>
<keyword evidence="3 7" id="KW-0812">Transmembrane</keyword>